<evidence type="ECO:0000313" key="2">
    <source>
        <dbReference type="EMBL" id="SFO96722.1"/>
    </source>
</evidence>
<dbReference type="RefSeq" id="WP_092910396.1">
    <property type="nucleotide sequence ID" value="NZ_FOXB01000003.1"/>
</dbReference>
<gene>
    <name evidence="2" type="ORF">SAMN05216234_10333</name>
</gene>
<protein>
    <submittedName>
        <fullName evidence="2">Outer membrane protein TolC</fullName>
    </submittedName>
</protein>
<organism evidence="2 3">
    <name type="scientific">Hydrogenimonas thermophila</name>
    <dbReference type="NCBI Taxonomy" id="223786"/>
    <lineage>
        <taxon>Bacteria</taxon>
        <taxon>Pseudomonadati</taxon>
        <taxon>Campylobacterota</taxon>
        <taxon>Epsilonproteobacteria</taxon>
        <taxon>Campylobacterales</taxon>
        <taxon>Hydrogenimonadaceae</taxon>
        <taxon>Hydrogenimonas</taxon>
    </lineage>
</organism>
<dbReference type="GO" id="GO:0015562">
    <property type="term" value="F:efflux transmembrane transporter activity"/>
    <property type="evidence" value="ECO:0007669"/>
    <property type="project" value="InterPro"/>
</dbReference>
<keyword evidence="3" id="KW-1185">Reference proteome</keyword>
<name>A0A1I5LHS5_9BACT</name>
<dbReference type="STRING" id="223786.SAMN05216234_10333"/>
<dbReference type="AlphaFoldDB" id="A0A1I5LHS5"/>
<dbReference type="SUPFAM" id="SSF56954">
    <property type="entry name" value="Outer membrane efflux proteins (OEP)"/>
    <property type="match status" value="1"/>
</dbReference>
<dbReference type="Gene3D" id="1.20.1600.10">
    <property type="entry name" value="Outer membrane efflux proteins (OEP)"/>
    <property type="match status" value="1"/>
</dbReference>
<proteinExistence type="predicted"/>
<dbReference type="Proteomes" id="UP000199227">
    <property type="component" value="Unassembled WGS sequence"/>
</dbReference>
<dbReference type="EMBL" id="FOXB01000003">
    <property type="protein sequence ID" value="SFO96722.1"/>
    <property type="molecule type" value="Genomic_DNA"/>
</dbReference>
<sequence length="401" mass="46535">MTKIVKSFALFIIIPSALLASNSIVEYVKTAQKRLSLEDQIQMINKEKNLRISAKKLQSFANFSVDIQYTQTKDQLLPNYFHTIDYSLSDNIDIFNKNSLIIEKLYLESEKSKYLIWQRKEQLFLSLVNMIAAYHRIHKLLTLHQRFYNEQKEILTKLTEAYKAGAIPKIESERFANALTLFHGRIVQEEELVKNLSQRLNLYVPDQPIPNFEEVSIHTDISNFIKQNPLLRYKKIESKIANKEAEFIKKSWLPDAVIGAAYQQNSDPTANGNNYSFFTGIHMNFDSGLKKEAEAAKVQALRVKSEEISLKIKEQERYLDYLGKIQAAKRKEKILKPALQRALLTMQRVKTAYLKHYIDFNSYLQTLQSLLSIQEEEIDALITKQKNIVILNTLSTGKIYE</sequence>
<feature type="chain" id="PRO_5011756839" evidence="1">
    <location>
        <begin position="21"/>
        <end position="401"/>
    </location>
</feature>
<evidence type="ECO:0000313" key="3">
    <source>
        <dbReference type="Proteomes" id="UP000199227"/>
    </source>
</evidence>
<feature type="signal peptide" evidence="1">
    <location>
        <begin position="1"/>
        <end position="20"/>
    </location>
</feature>
<evidence type="ECO:0000256" key="1">
    <source>
        <dbReference type="SAM" id="SignalP"/>
    </source>
</evidence>
<accession>A0A1I5LHS5</accession>
<dbReference type="OrthoDB" id="5317248at2"/>
<keyword evidence="1" id="KW-0732">Signal</keyword>
<reference evidence="2 3" key="1">
    <citation type="submission" date="2016-10" db="EMBL/GenBank/DDBJ databases">
        <authorList>
            <person name="de Groot N.N."/>
        </authorList>
    </citation>
    <scope>NUCLEOTIDE SEQUENCE [LARGE SCALE GENOMIC DNA]</scope>
    <source>
        <strain evidence="2 3">EP1-55-1</strain>
    </source>
</reference>